<dbReference type="Proteomes" id="UP000008810">
    <property type="component" value="Chromosome 1"/>
</dbReference>
<accession>A0A0Q3S438</accession>
<dbReference type="EnsemblPlants" id="KQK19978">
    <property type="protein sequence ID" value="KQK19978"/>
    <property type="gene ID" value="BRADI_1g51633v3"/>
</dbReference>
<evidence type="ECO:0000313" key="2">
    <source>
        <dbReference type="EMBL" id="KQK19978.1"/>
    </source>
</evidence>
<proteinExistence type="predicted"/>
<dbReference type="AlphaFoldDB" id="A0A0Q3S438"/>
<dbReference type="InParanoid" id="A0A0Q3S438"/>
<evidence type="ECO:0000313" key="4">
    <source>
        <dbReference type="Proteomes" id="UP000008810"/>
    </source>
</evidence>
<organism evidence="2">
    <name type="scientific">Brachypodium distachyon</name>
    <name type="common">Purple false brome</name>
    <name type="synonym">Trachynia distachya</name>
    <dbReference type="NCBI Taxonomy" id="15368"/>
    <lineage>
        <taxon>Eukaryota</taxon>
        <taxon>Viridiplantae</taxon>
        <taxon>Streptophyta</taxon>
        <taxon>Embryophyta</taxon>
        <taxon>Tracheophyta</taxon>
        <taxon>Spermatophyta</taxon>
        <taxon>Magnoliopsida</taxon>
        <taxon>Liliopsida</taxon>
        <taxon>Poales</taxon>
        <taxon>Poaceae</taxon>
        <taxon>BOP clade</taxon>
        <taxon>Pooideae</taxon>
        <taxon>Stipodae</taxon>
        <taxon>Brachypodieae</taxon>
        <taxon>Brachypodium</taxon>
    </lineage>
</organism>
<evidence type="ECO:0000256" key="1">
    <source>
        <dbReference type="SAM" id="MobiDB-lite"/>
    </source>
</evidence>
<evidence type="ECO:0000313" key="3">
    <source>
        <dbReference type="EnsemblPlants" id="KQK19978"/>
    </source>
</evidence>
<name>A0A0Q3S438_BRADI</name>
<feature type="region of interest" description="Disordered" evidence="1">
    <location>
        <begin position="1"/>
        <end position="27"/>
    </location>
</feature>
<gene>
    <name evidence="2" type="ORF">BRADI_1g51633v3</name>
</gene>
<reference evidence="2" key="2">
    <citation type="submission" date="2017-06" db="EMBL/GenBank/DDBJ databases">
        <title>WGS assembly of Brachypodium distachyon.</title>
        <authorList>
            <consortium name="The International Brachypodium Initiative"/>
            <person name="Lucas S."/>
            <person name="Harmon-Smith M."/>
            <person name="Lail K."/>
            <person name="Tice H."/>
            <person name="Grimwood J."/>
            <person name="Bruce D."/>
            <person name="Barry K."/>
            <person name="Shu S."/>
            <person name="Lindquist E."/>
            <person name="Wang M."/>
            <person name="Pitluck S."/>
            <person name="Vogel J.P."/>
            <person name="Garvin D.F."/>
            <person name="Mockler T.C."/>
            <person name="Schmutz J."/>
            <person name="Rokhsar D."/>
            <person name="Bevan M.W."/>
        </authorList>
    </citation>
    <scope>NUCLEOTIDE SEQUENCE</scope>
    <source>
        <strain evidence="2">Bd21</strain>
    </source>
</reference>
<reference evidence="3" key="3">
    <citation type="submission" date="2018-08" db="UniProtKB">
        <authorList>
            <consortium name="EnsemblPlants"/>
        </authorList>
    </citation>
    <scope>IDENTIFICATION</scope>
    <source>
        <strain evidence="3">cv. Bd21</strain>
    </source>
</reference>
<reference evidence="2 3" key="1">
    <citation type="journal article" date="2010" name="Nature">
        <title>Genome sequencing and analysis of the model grass Brachypodium distachyon.</title>
        <authorList>
            <consortium name="International Brachypodium Initiative"/>
        </authorList>
    </citation>
    <scope>NUCLEOTIDE SEQUENCE [LARGE SCALE GENOMIC DNA]</scope>
    <source>
        <strain evidence="2 3">Bd21</strain>
    </source>
</reference>
<sequence>MHAHCLGPSPQTLKGVGTAGGQQQDKDELEHQHVRCCHLPSPFALLHILRQLIEHLIWMSKSYCLALVLQLVTPHSDRAVEVFFHCSMLFLQCSYETCLR</sequence>
<dbReference type="Gramene" id="KQK19978">
    <property type="protein sequence ID" value="KQK19978"/>
    <property type="gene ID" value="BRADI_1g51633v3"/>
</dbReference>
<dbReference type="EMBL" id="CM000880">
    <property type="protein sequence ID" value="KQK19978.1"/>
    <property type="molecule type" value="Genomic_DNA"/>
</dbReference>
<protein>
    <submittedName>
        <fullName evidence="2 3">Uncharacterized protein</fullName>
    </submittedName>
</protein>
<keyword evidence="4" id="KW-1185">Reference proteome</keyword>